<dbReference type="PRINTS" id="PR00205">
    <property type="entry name" value="CADHERIN"/>
</dbReference>
<feature type="domain" description="Cadherin" evidence="25">
    <location>
        <begin position="132"/>
        <end position="240"/>
    </location>
</feature>
<keyword evidence="5 23" id="KW-0812">Transmembrane</keyword>
<dbReference type="CDD" id="cd11304">
    <property type="entry name" value="Cadherin_repeat"/>
    <property type="match status" value="6"/>
</dbReference>
<evidence type="ECO:0000313" key="26">
    <source>
        <dbReference type="EMBL" id="AWP13189.1"/>
    </source>
</evidence>
<dbReference type="Pfam" id="PF08266">
    <property type="entry name" value="Cadherin_2"/>
    <property type="match status" value="1"/>
</dbReference>
<feature type="domain" description="Cadherin" evidence="25">
    <location>
        <begin position="576"/>
        <end position="680"/>
    </location>
</feature>
<feature type="domain" description="Cadherin" evidence="25">
    <location>
        <begin position="363"/>
        <end position="459"/>
    </location>
</feature>
<dbReference type="FunFam" id="2.60.40.60:FF:000001">
    <property type="entry name" value="Protocadherin alpha 2"/>
    <property type="match status" value="1"/>
</dbReference>
<dbReference type="Proteomes" id="UP000246464">
    <property type="component" value="Chromosome 14"/>
</dbReference>
<name>A0A2U9CBY9_SCOMX</name>
<evidence type="ECO:0000256" key="23">
    <source>
        <dbReference type="SAM" id="Phobius"/>
    </source>
</evidence>
<dbReference type="FunFam" id="2.60.40.60:FF:000002">
    <property type="entry name" value="Protocadherin alpha 2"/>
    <property type="match status" value="1"/>
</dbReference>
<dbReference type="GO" id="GO:0045211">
    <property type="term" value="C:postsynaptic membrane"/>
    <property type="evidence" value="ECO:0007669"/>
    <property type="project" value="UniProtKB-SubCell"/>
</dbReference>
<dbReference type="FunFam" id="2.60.40.60:FF:000003">
    <property type="entry name" value="Protocadherin alpha 2"/>
    <property type="match status" value="1"/>
</dbReference>
<dbReference type="FunFam" id="2.60.40.60:FF:000007">
    <property type="entry name" value="Protocadherin alpha 2"/>
    <property type="match status" value="1"/>
</dbReference>
<dbReference type="GO" id="GO:0030425">
    <property type="term" value="C:dendrite"/>
    <property type="evidence" value="ECO:0007669"/>
    <property type="project" value="UniProtKB-SubCell"/>
</dbReference>
<dbReference type="Pfam" id="PF00028">
    <property type="entry name" value="Cadherin"/>
    <property type="match status" value="5"/>
</dbReference>
<evidence type="ECO:0000256" key="11">
    <source>
        <dbReference type="ARBA" id="ARBA00023018"/>
    </source>
</evidence>
<evidence type="ECO:0000256" key="21">
    <source>
        <dbReference type="PROSITE-ProRule" id="PRU00043"/>
    </source>
</evidence>
<dbReference type="GO" id="GO:0009653">
    <property type="term" value="P:anatomical structure morphogenesis"/>
    <property type="evidence" value="ECO:0007669"/>
    <property type="project" value="UniProtKB-ARBA"/>
</dbReference>
<keyword evidence="4" id="KW-0597">Phosphoprotein</keyword>
<evidence type="ECO:0000256" key="6">
    <source>
        <dbReference type="ARBA" id="ARBA00022729"/>
    </source>
</evidence>
<proteinExistence type="predicted"/>
<dbReference type="InterPro" id="IPR013164">
    <property type="entry name" value="Cadherin_N"/>
</dbReference>
<evidence type="ECO:0000256" key="19">
    <source>
        <dbReference type="ARBA" id="ARBA00064553"/>
    </source>
</evidence>
<dbReference type="PROSITE" id="PS00232">
    <property type="entry name" value="CADHERIN_1"/>
    <property type="match status" value="3"/>
</dbReference>
<evidence type="ECO:0000256" key="2">
    <source>
        <dbReference type="ARBA" id="ARBA00004279"/>
    </source>
</evidence>
<feature type="domain" description="Cadherin" evidence="25">
    <location>
        <begin position="460"/>
        <end position="570"/>
    </location>
</feature>
<evidence type="ECO:0000256" key="20">
    <source>
        <dbReference type="ARBA" id="ARBA00067805"/>
    </source>
</evidence>
<dbReference type="GO" id="GO:0007156">
    <property type="term" value="P:homophilic cell adhesion via plasma membrane adhesion molecules"/>
    <property type="evidence" value="ECO:0007669"/>
    <property type="project" value="InterPro"/>
</dbReference>
<sequence>MGSCTILGVGPCVALVFLFHSVRCTTTKYFTFEEDAPGTEIGNLSRDLKIDPADDAHTSFRFMQESNSSVVHMRQVDGLLSVADTIDRERLCAGSPRCLVAFDIVALSREKFQLVHVEIEVRDINDHPPRFPRNETRLEIAENAPLASRFPLQVALDQDVGDNYIQRYNISASSHFAVEVRVAEDGAKCAELVLVRELDREVEDSYTVRVTASDGGQPARSGSMTVHVKVLDVNDNSPTFDRSSLKVELNEDAPLGHRVATVHAFDPDDGVNGEVTYALADDSSPEAARLFHVDPHSGDVTLKAPVDFERRRSYELHVRASDLGAGAVPSSCRLVVDVVDVNDNAPEIRIKPMTSGSDGVAYITEAAAADSFVALISTSDRDSGSNGYVRVSLLGHEHFSLQQAYGDTFMIITSTTLDRERVPEYNLTVVAEDLGSPPFKTVSHYTIRVTDENDNPPLFSKALYEVSVLENNIPGSYVTTVVARDADVGKNAKVSYKLLDSEVSAGAPVSTYVSVDSLSGSLFTLRSFDYETLQHIELVIQAEDRGSPSLSSTSTIRIRVVDQNDNYPYFTFPVLLNDSAEVPLPFNAPAGYLALRVSAEDGDEGVNGELSYQIVQGDPKLFAMNKDSGEIALKQWLTSEIGDVLELQIAVIDNGRSPLSSSATVRFVVSDTEPADDQVVVVLRSSGEEGSILDGSLIVIIMLSGGCALLLIAIVVVVVTCKLSRGGRGRGAKREVCHSLFASGPLPMLGSAEPNIYTGQRGFFHERTSSSLDDSCLYEERSGDSETKMFLPSKHFQPTSVWQGDKYCLQVSGIGNTDQLSVKDSGKGDSDFNDSDSDISGDGGKKNFSTFQPKLKSSSSTANSLSGDCQATYCAAPPQRFRTPRDNAYTIGFSSMPVFNNPLGYPYSWKDSGYGTNRSKSRSGVQNFSRAGTLPPYFPQQQHDTGVEANGTDVQFAHVTLHLSNLTLKKINVLVNSGTVIFADVFTVIKVYSLARFGFVCLFEKPLLPDTVFIHVQMDFTLMSCSGSHRTFEISQDAVQLPATQGDEARQQRD</sequence>
<keyword evidence="9" id="KW-0130">Cell adhesion</keyword>
<gene>
    <name evidence="26" type="ORF">SMAX5B_018341</name>
</gene>
<dbReference type="GO" id="GO:0042734">
    <property type="term" value="C:presynaptic membrane"/>
    <property type="evidence" value="ECO:0007669"/>
    <property type="project" value="UniProtKB-SubCell"/>
</dbReference>
<protein>
    <recommendedName>
        <fullName evidence="20">Protocadherin-8</fullName>
    </recommendedName>
</protein>
<dbReference type="SMART" id="SM00112">
    <property type="entry name" value="CA"/>
    <property type="match status" value="6"/>
</dbReference>
<evidence type="ECO:0000256" key="22">
    <source>
        <dbReference type="SAM" id="MobiDB-lite"/>
    </source>
</evidence>
<evidence type="ECO:0000256" key="1">
    <source>
        <dbReference type="ARBA" id="ARBA00004251"/>
    </source>
</evidence>
<keyword evidence="10 23" id="KW-1133">Transmembrane helix</keyword>
<evidence type="ECO:0000256" key="7">
    <source>
        <dbReference type="ARBA" id="ARBA00022737"/>
    </source>
</evidence>
<evidence type="ECO:0000256" key="14">
    <source>
        <dbReference type="ARBA" id="ARBA00023257"/>
    </source>
</evidence>
<keyword evidence="8 21" id="KW-0106">Calcium</keyword>
<evidence type="ECO:0000256" key="13">
    <source>
        <dbReference type="ARBA" id="ARBA00023180"/>
    </source>
</evidence>
<dbReference type="InterPro" id="IPR002126">
    <property type="entry name" value="Cadherin-like_dom"/>
</dbReference>
<keyword evidence="27" id="KW-1185">Reference proteome</keyword>
<dbReference type="PANTHER" id="PTHR24028">
    <property type="entry name" value="CADHERIN-87A"/>
    <property type="match status" value="1"/>
</dbReference>
<keyword evidence="13" id="KW-0325">Glycoprotein</keyword>
<feature type="region of interest" description="Disordered" evidence="22">
    <location>
        <begin position="819"/>
        <end position="859"/>
    </location>
</feature>
<dbReference type="Gene3D" id="2.60.40.60">
    <property type="entry name" value="Cadherins"/>
    <property type="match status" value="6"/>
</dbReference>
<feature type="domain" description="Cadherin" evidence="25">
    <location>
        <begin position="241"/>
        <end position="348"/>
    </location>
</feature>
<evidence type="ECO:0000256" key="16">
    <source>
        <dbReference type="ARBA" id="ARBA00034100"/>
    </source>
</evidence>
<dbReference type="EMBL" id="CP026256">
    <property type="protein sequence ID" value="AWP13189.1"/>
    <property type="molecule type" value="Genomic_DNA"/>
</dbReference>
<keyword evidence="15" id="KW-0966">Cell projection</keyword>
<reference evidence="26 27" key="1">
    <citation type="submission" date="2017-12" db="EMBL/GenBank/DDBJ databases">
        <title>Integrating genomic resources of turbot (Scophthalmus maximus) in depth evaluation of genetic and physical mapping variation across individuals.</title>
        <authorList>
            <person name="Martinez P."/>
        </authorList>
    </citation>
    <scope>NUCLEOTIDE SEQUENCE [LARGE SCALE GENOMIC DNA]</scope>
</reference>
<feature type="signal peptide" evidence="24">
    <location>
        <begin position="1"/>
        <end position="24"/>
    </location>
</feature>
<feature type="transmembrane region" description="Helical" evidence="23">
    <location>
        <begin position="697"/>
        <end position="721"/>
    </location>
</feature>
<keyword evidence="14" id="KW-0628">Postsynaptic cell membrane</keyword>
<evidence type="ECO:0000256" key="15">
    <source>
        <dbReference type="ARBA" id="ARBA00023273"/>
    </source>
</evidence>
<evidence type="ECO:0000256" key="24">
    <source>
        <dbReference type="SAM" id="SignalP"/>
    </source>
</evidence>
<dbReference type="PROSITE" id="PS50268">
    <property type="entry name" value="CADHERIN_2"/>
    <property type="match status" value="6"/>
</dbReference>
<dbReference type="SUPFAM" id="SSF49313">
    <property type="entry name" value="Cadherin-like"/>
    <property type="match status" value="5"/>
</dbReference>
<feature type="chain" id="PRO_5016166312" description="Protocadherin-8" evidence="24">
    <location>
        <begin position="25"/>
        <end position="1054"/>
    </location>
</feature>
<keyword evidence="11" id="KW-0770">Synapse</keyword>
<dbReference type="InterPro" id="IPR020894">
    <property type="entry name" value="Cadherin_CS"/>
</dbReference>
<dbReference type="FunFam" id="2.60.40.60:FF:000117">
    <property type="entry name" value="protocadherin-8 isoform X1"/>
    <property type="match status" value="1"/>
</dbReference>
<comment type="subcellular location">
    <subcellularLocation>
        <location evidence="1">Cell membrane</location>
        <topology evidence="1">Single-pass type I membrane protein</topology>
    </subcellularLocation>
    <subcellularLocation>
        <location evidence="2">Cell projection</location>
        <location evidence="2">Dendrite</location>
    </subcellularLocation>
    <subcellularLocation>
        <location evidence="16">Postsynaptic cell membrane</location>
    </subcellularLocation>
    <subcellularLocation>
        <location evidence="17">Presynaptic cell membrane</location>
    </subcellularLocation>
</comment>
<evidence type="ECO:0000256" key="10">
    <source>
        <dbReference type="ARBA" id="ARBA00022989"/>
    </source>
</evidence>
<keyword evidence="7" id="KW-0677">Repeat</keyword>
<dbReference type="FunFam" id="2.60.40.60:FF:000120">
    <property type="entry name" value="Protocadherin 8"/>
    <property type="match status" value="1"/>
</dbReference>
<feature type="compositionally biased region" description="Polar residues" evidence="22">
    <location>
        <begin position="847"/>
        <end position="856"/>
    </location>
</feature>
<dbReference type="InterPro" id="IPR050174">
    <property type="entry name" value="Protocadherin/Cadherin-CA"/>
</dbReference>
<keyword evidence="3" id="KW-1003">Cell membrane</keyword>
<evidence type="ECO:0000256" key="8">
    <source>
        <dbReference type="ARBA" id="ARBA00022837"/>
    </source>
</evidence>
<evidence type="ECO:0000259" key="25">
    <source>
        <dbReference type="PROSITE" id="PS50268"/>
    </source>
</evidence>
<feature type="domain" description="Cadherin" evidence="25">
    <location>
        <begin position="33"/>
        <end position="131"/>
    </location>
</feature>
<dbReference type="GO" id="GO:0005509">
    <property type="term" value="F:calcium ion binding"/>
    <property type="evidence" value="ECO:0007669"/>
    <property type="project" value="UniProtKB-UniRule"/>
</dbReference>
<organism evidence="26 27">
    <name type="scientific">Scophthalmus maximus</name>
    <name type="common">Turbot</name>
    <name type="synonym">Psetta maxima</name>
    <dbReference type="NCBI Taxonomy" id="52904"/>
    <lineage>
        <taxon>Eukaryota</taxon>
        <taxon>Metazoa</taxon>
        <taxon>Chordata</taxon>
        <taxon>Craniata</taxon>
        <taxon>Vertebrata</taxon>
        <taxon>Euteleostomi</taxon>
        <taxon>Actinopterygii</taxon>
        <taxon>Neopterygii</taxon>
        <taxon>Teleostei</taxon>
        <taxon>Neoteleostei</taxon>
        <taxon>Acanthomorphata</taxon>
        <taxon>Carangaria</taxon>
        <taxon>Pleuronectiformes</taxon>
        <taxon>Pleuronectoidei</taxon>
        <taxon>Scophthalmidae</taxon>
        <taxon>Scophthalmus</taxon>
    </lineage>
</organism>
<accession>A0A2U9CBY9</accession>
<evidence type="ECO:0000256" key="17">
    <source>
        <dbReference type="ARBA" id="ARBA00034111"/>
    </source>
</evidence>
<evidence type="ECO:0000256" key="12">
    <source>
        <dbReference type="ARBA" id="ARBA00023136"/>
    </source>
</evidence>
<keyword evidence="12 23" id="KW-0472">Membrane</keyword>
<evidence type="ECO:0000256" key="4">
    <source>
        <dbReference type="ARBA" id="ARBA00022553"/>
    </source>
</evidence>
<evidence type="ECO:0000256" key="18">
    <source>
        <dbReference type="ARBA" id="ARBA00056898"/>
    </source>
</evidence>
<evidence type="ECO:0000256" key="9">
    <source>
        <dbReference type="ARBA" id="ARBA00022889"/>
    </source>
</evidence>
<evidence type="ECO:0000256" key="3">
    <source>
        <dbReference type="ARBA" id="ARBA00022475"/>
    </source>
</evidence>
<dbReference type="PANTHER" id="PTHR24028:SF244">
    <property type="entry name" value="PARAXIAL PROTOCADHERIN"/>
    <property type="match status" value="1"/>
</dbReference>
<comment type="subunit">
    <text evidence="19">The N-terminal extracellular domain forms homophilic interactions; these interactions activate p38 MAPK via TAOK2 and trigger endocytosis. Interacts with CDH2; this interaction may lead to CDH2 cointernalization. Interacts with CDH11. Interacts with TAOK2.</text>
</comment>
<comment type="function">
    <text evidence="18">Calcium-dependent cell-adhesion protein. May play a role in activity-induced synaptic reorganization underlying long term memory. Could be involved in CDH2 internalization through TAOK2/p38 MAPK pathway. In hippocampal neurons, may play a role in the down-regulation of dendritic spines, maybe through its action on CDH2 endocytosis.</text>
</comment>
<evidence type="ECO:0000256" key="5">
    <source>
        <dbReference type="ARBA" id="ARBA00022692"/>
    </source>
</evidence>
<dbReference type="AlphaFoldDB" id="A0A2U9CBY9"/>
<evidence type="ECO:0000313" key="27">
    <source>
        <dbReference type="Proteomes" id="UP000246464"/>
    </source>
</evidence>
<keyword evidence="6 24" id="KW-0732">Signal</keyword>
<dbReference type="STRING" id="52904.ENSSMAP00000027642"/>
<dbReference type="InterPro" id="IPR015919">
    <property type="entry name" value="Cadherin-like_sf"/>
</dbReference>